<evidence type="ECO:0000256" key="3">
    <source>
        <dbReference type="ARBA" id="ARBA00022946"/>
    </source>
</evidence>
<protein>
    <recommendedName>
        <fullName evidence="7">Large ribosomal subunit protein mL40</fullName>
    </recommendedName>
</protein>
<keyword evidence="9" id="KW-1185">Reference proteome</keyword>
<dbReference type="VEuPathDB" id="FungiDB:YALI0_C16478g"/>
<dbReference type="PANTHER" id="PTHR39150">
    <property type="entry name" value="54S RIBOSOMAL PROTEIN L28, MITOCHONDRIAL"/>
    <property type="match status" value="1"/>
</dbReference>
<dbReference type="PANTHER" id="PTHR39150:SF1">
    <property type="entry name" value="LARGE RIBOSOMAL SUBUNIT PROTEIN ML40"/>
    <property type="match status" value="1"/>
</dbReference>
<dbReference type="STRING" id="284591.Q6CBQ7"/>
<dbReference type="Proteomes" id="UP000001300">
    <property type="component" value="Chromosome C"/>
</dbReference>
<accession>Q6CBQ7</accession>
<dbReference type="GO" id="GO:0005840">
    <property type="term" value="C:ribosome"/>
    <property type="evidence" value="ECO:0007669"/>
    <property type="project" value="UniProtKB-KW"/>
</dbReference>
<dbReference type="FunFam" id="6.10.250.3440:FF:000001">
    <property type="entry name" value="Mitochondrial ribosomal protein L40"/>
    <property type="match status" value="1"/>
</dbReference>
<proteinExistence type="inferred from homology"/>
<dbReference type="EMBL" id="CR382129">
    <property type="protein sequence ID" value="CAG82225.1"/>
    <property type="molecule type" value="Genomic_DNA"/>
</dbReference>
<dbReference type="FunCoup" id="Q6CBQ7">
    <property type="interactions" value="252"/>
</dbReference>
<dbReference type="GO" id="GO:0003735">
    <property type="term" value="F:structural constituent of ribosome"/>
    <property type="evidence" value="ECO:0007669"/>
    <property type="project" value="InterPro"/>
</dbReference>
<dbReference type="OrthoDB" id="2098203at2759"/>
<evidence type="ECO:0000313" key="8">
    <source>
        <dbReference type="EMBL" id="CAG82225.1"/>
    </source>
</evidence>
<reference evidence="8 9" key="1">
    <citation type="journal article" date="2004" name="Nature">
        <title>Genome evolution in yeasts.</title>
        <authorList>
            <consortium name="Genolevures"/>
            <person name="Dujon B."/>
            <person name="Sherman D."/>
            <person name="Fischer G."/>
            <person name="Durrens P."/>
            <person name="Casaregola S."/>
            <person name="Lafontaine I."/>
            <person name="de Montigny J."/>
            <person name="Marck C."/>
            <person name="Neuveglise C."/>
            <person name="Talla E."/>
            <person name="Goffard N."/>
            <person name="Frangeul L."/>
            <person name="Aigle M."/>
            <person name="Anthouard V."/>
            <person name="Babour A."/>
            <person name="Barbe V."/>
            <person name="Barnay S."/>
            <person name="Blanchin S."/>
            <person name="Beckerich J.M."/>
            <person name="Beyne E."/>
            <person name="Bleykasten C."/>
            <person name="Boisrame A."/>
            <person name="Boyer J."/>
            <person name="Cattolico L."/>
            <person name="Confanioleri F."/>
            <person name="de Daruvar A."/>
            <person name="Despons L."/>
            <person name="Fabre E."/>
            <person name="Fairhead C."/>
            <person name="Ferry-Dumazet H."/>
            <person name="Groppi A."/>
            <person name="Hantraye F."/>
            <person name="Hennequin C."/>
            <person name="Jauniaux N."/>
            <person name="Joyet P."/>
            <person name="Kachouri R."/>
            <person name="Kerrest A."/>
            <person name="Koszul R."/>
            <person name="Lemaire M."/>
            <person name="Lesur I."/>
            <person name="Ma L."/>
            <person name="Muller H."/>
            <person name="Nicaud J.M."/>
            <person name="Nikolski M."/>
            <person name="Oztas S."/>
            <person name="Ozier-Kalogeropoulos O."/>
            <person name="Pellenz S."/>
            <person name="Potier S."/>
            <person name="Richard G.F."/>
            <person name="Straub M.L."/>
            <person name="Suleau A."/>
            <person name="Swennene D."/>
            <person name="Tekaia F."/>
            <person name="Wesolowski-Louvel M."/>
            <person name="Westhof E."/>
            <person name="Wirth B."/>
            <person name="Zeniou-Meyer M."/>
            <person name="Zivanovic I."/>
            <person name="Bolotin-Fukuhara M."/>
            <person name="Thierry A."/>
            <person name="Bouchier C."/>
            <person name="Caudron B."/>
            <person name="Scarpelli C."/>
            <person name="Gaillardin C."/>
            <person name="Weissenbach J."/>
            <person name="Wincker P."/>
            <person name="Souciet J.L."/>
        </authorList>
    </citation>
    <scope>NUCLEOTIDE SEQUENCE [LARGE SCALE GENOMIC DNA]</scope>
    <source>
        <strain evidence="9">CLIB 122 / E 150</strain>
    </source>
</reference>
<evidence type="ECO:0000313" key="9">
    <source>
        <dbReference type="Proteomes" id="UP000001300"/>
    </source>
</evidence>
<keyword evidence="4" id="KW-0689">Ribosomal protein</keyword>
<keyword evidence="5" id="KW-0496">Mitochondrion</keyword>
<dbReference type="AlphaFoldDB" id="Q6CBQ7"/>
<keyword evidence="6" id="KW-0687">Ribonucleoprotein</keyword>
<sequence>MGTGTGCLNVRIHVCIEEESRSDCCCISFPGTTSLGIEPPTTSISILKVARCKSNLRPLHVPFCQLKKYLICATPHHTTHKTTMFGTVRTTCVARRVPQLALRTKRTKTANDLDPGARKLVNQMSAMSPKRMAPKKLELSQEDLIRHRIVQVAWREERLAEKLAREQQHRQQYEMLQDTCEELRKVDGFLFNAAVLRVKGNKFPIEMRVPTETPPNKIWQSEWKAEVKK</sequence>
<dbReference type="HOGENOM" id="CLU_1210617_0_0_1"/>
<evidence type="ECO:0000256" key="5">
    <source>
        <dbReference type="ARBA" id="ARBA00023128"/>
    </source>
</evidence>
<dbReference type="InterPro" id="IPR019192">
    <property type="entry name" value="Ribosomal_mL40"/>
</dbReference>
<evidence type="ECO:0000256" key="2">
    <source>
        <dbReference type="ARBA" id="ARBA00009360"/>
    </source>
</evidence>
<keyword evidence="3" id="KW-0809">Transit peptide</keyword>
<comment type="subcellular location">
    <subcellularLocation>
        <location evidence="1">Mitochondrion</location>
    </subcellularLocation>
</comment>
<dbReference type="Gene3D" id="6.10.250.3440">
    <property type="match status" value="1"/>
</dbReference>
<organism evidence="8 9">
    <name type="scientific">Yarrowia lipolytica (strain CLIB 122 / E 150)</name>
    <name type="common">Yeast</name>
    <name type="synonym">Candida lipolytica</name>
    <dbReference type="NCBI Taxonomy" id="284591"/>
    <lineage>
        <taxon>Eukaryota</taxon>
        <taxon>Fungi</taxon>
        <taxon>Dikarya</taxon>
        <taxon>Ascomycota</taxon>
        <taxon>Saccharomycotina</taxon>
        <taxon>Dipodascomycetes</taxon>
        <taxon>Dipodascales</taxon>
        <taxon>Dipodascales incertae sedis</taxon>
        <taxon>Yarrowia</taxon>
    </lineage>
</organism>
<dbReference type="GO" id="GO:0005739">
    <property type="term" value="C:mitochondrion"/>
    <property type="evidence" value="ECO:0007669"/>
    <property type="project" value="UniProtKB-SubCell"/>
</dbReference>
<evidence type="ECO:0000256" key="4">
    <source>
        <dbReference type="ARBA" id="ARBA00022980"/>
    </source>
</evidence>
<dbReference type="GO" id="GO:1990904">
    <property type="term" value="C:ribonucleoprotein complex"/>
    <property type="evidence" value="ECO:0007669"/>
    <property type="project" value="UniProtKB-KW"/>
</dbReference>
<evidence type="ECO:0000256" key="6">
    <source>
        <dbReference type="ARBA" id="ARBA00023274"/>
    </source>
</evidence>
<comment type="similarity">
    <text evidence="2">Belongs to the mitochondrion-specific ribosomal protein mL40 family.</text>
</comment>
<evidence type="ECO:0000256" key="1">
    <source>
        <dbReference type="ARBA" id="ARBA00004173"/>
    </source>
</evidence>
<evidence type="ECO:0000256" key="7">
    <source>
        <dbReference type="ARBA" id="ARBA00035192"/>
    </source>
</evidence>
<dbReference type="GO" id="GO:0032543">
    <property type="term" value="P:mitochondrial translation"/>
    <property type="evidence" value="ECO:0007669"/>
    <property type="project" value="InterPro"/>
</dbReference>
<name>Q6CBQ7_YARLI</name>
<gene>
    <name evidence="8" type="ORF">YALI0_C16478g</name>
</gene>
<dbReference type="InParanoid" id="Q6CBQ7"/>
<dbReference type="Pfam" id="PF09812">
    <property type="entry name" value="MRP-L28"/>
    <property type="match status" value="1"/>
</dbReference>
<dbReference type="InterPro" id="IPR042831">
    <property type="entry name" value="Ribosomal_mL40_fung"/>
</dbReference>
<dbReference type="KEGG" id="yli:2909749"/>